<name>A0A0A9EW96_ARUDO</name>
<dbReference type="EMBL" id="GBRH01197573">
    <property type="protein sequence ID" value="JAE00323.1"/>
    <property type="molecule type" value="Transcribed_RNA"/>
</dbReference>
<sequence>MIFENEILDAQAERTIKPANNALQMNLYII</sequence>
<evidence type="ECO:0000313" key="1">
    <source>
        <dbReference type="EMBL" id="JAE00323.1"/>
    </source>
</evidence>
<proteinExistence type="predicted"/>
<accession>A0A0A9EW96</accession>
<dbReference type="AlphaFoldDB" id="A0A0A9EW96"/>
<reference evidence="1" key="1">
    <citation type="submission" date="2014-09" db="EMBL/GenBank/DDBJ databases">
        <authorList>
            <person name="Magalhaes I.L.F."/>
            <person name="Oliveira U."/>
            <person name="Santos F.R."/>
            <person name="Vidigal T.H.D.A."/>
            <person name="Brescovit A.D."/>
            <person name="Santos A.J."/>
        </authorList>
    </citation>
    <scope>NUCLEOTIDE SEQUENCE</scope>
    <source>
        <tissue evidence="1">Shoot tissue taken approximately 20 cm above the soil surface</tissue>
    </source>
</reference>
<organism evidence="1">
    <name type="scientific">Arundo donax</name>
    <name type="common">Giant reed</name>
    <name type="synonym">Donax arundinaceus</name>
    <dbReference type="NCBI Taxonomy" id="35708"/>
    <lineage>
        <taxon>Eukaryota</taxon>
        <taxon>Viridiplantae</taxon>
        <taxon>Streptophyta</taxon>
        <taxon>Embryophyta</taxon>
        <taxon>Tracheophyta</taxon>
        <taxon>Spermatophyta</taxon>
        <taxon>Magnoliopsida</taxon>
        <taxon>Liliopsida</taxon>
        <taxon>Poales</taxon>
        <taxon>Poaceae</taxon>
        <taxon>PACMAD clade</taxon>
        <taxon>Arundinoideae</taxon>
        <taxon>Arundineae</taxon>
        <taxon>Arundo</taxon>
    </lineage>
</organism>
<reference evidence="1" key="2">
    <citation type="journal article" date="2015" name="Data Brief">
        <title>Shoot transcriptome of the giant reed, Arundo donax.</title>
        <authorList>
            <person name="Barrero R.A."/>
            <person name="Guerrero F.D."/>
            <person name="Moolhuijzen P."/>
            <person name="Goolsby J.A."/>
            <person name="Tidwell J."/>
            <person name="Bellgard S.E."/>
            <person name="Bellgard M.I."/>
        </authorList>
    </citation>
    <scope>NUCLEOTIDE SEQUENCE</scope>
    <source>
        <tissue evidence="1">Shoot tissue taken approximately 20 cm above the soil surface</tissue>
    </source>
</reference>
<protein>
    <submittedName>
        <fullName evidence="1">Uncharacterized protein</fullName>
    </submittedName>
</protein>